<evidence type="ECO:0000313" key="2">
    <source>
        <dbReference type="EMBL" id="AFZ16128.1"/>
    </source>
</evidence>
<dbReference type="eggNOG" id="COG2755">
    <property type="taxonomic scope" value="Bacteria"/>
</dbReference>
<dbReference type="OrthoDB" id="481127at2"/>
<keyword evidence="3" id="KW-1185">Reference proteome</keyword>
<sequence length="410" mass="45519">MNILLVSLLVWVGLLLMLEAGLRWLFGFGNPLLYLADPEMGYLLAPNQRTKRFGKRIAINEYSMRSPTITRTRPPSTLRVLLLGDSVANGAWWTDQDRTLSALMTLHLKLSIPEALGENLNRQTPFAQVEVLNASANSWGPRNELAYLQRFGTFEAQAIVLLLNTDDLFAAAPTSQAVGHALNYPNRKPPCALAEVYTRYLSPQLSRIGMKAVNPKLEELRAQESGELALMPLLPPTSLDNTPSVANEQLDTCQKGSDTNGAIDWKPQVSPGITPLSGLAQPPTEASKNNPLDSNLDAIRQIQSFATRAGAEFILAMTPLLRELGEPGPLDYELKARARLTQLTQDEFIHYLDFLPLFNHWDTPQRLYRDHIHLSPLGNERVSEAISRSLQQVLRESAKFTAGEEGMSQS</sequence>
<proteinExistence type="predicted"/>
<dbReference type="Gene3D" id="3.40.50.1110">
    <property type="entry name" value="SGNH hydrolase"/>
    <property type="match status" value="1"/>
</dbReference>
<dbReference type="STRING" id="1173027.Mic7113_0193"/>
<dbReference type="InterPro" id="IPR036514">
    <property type="entry name" value="SGNH_hydro_sf"/>
</dbReference>
<protein>
    <submittedName>
        <fullName evidence="2">Uncharacterized protein</fullName>
    </submittedName>
</protein>
<name>K9W7E4_9CYAN</name>
<dbReference type="HOGENOM" id="CLU_843871_0_0_3"/>
<dbReference type="EMBL" id="CP003630">
    <property type="protein sequence ID" value="AFZ16128.1"/>
    <property type="molecule type" value="Genomic_DNA"/>
</dbReference>
<dbReference type="KEGG" id="mic:Mic7113_0193"/>
<accession>K9W7E4</accession>
<evidence type="ECO:0000256" key="1">
    <source>
        <dbReference type="SAM" id="MobiDB-lite"/>
    </source>
</evidence>
<dbReference type="AlphaFoldDB" id="K9W7E4"/>
<reference evidence="2 3" key="1">
    <citation type="submission" date="2012-06" db="EMBL/GenBank/DDBJ databases">
        <title>Finished chromosome of genome of Microcoleus sp. PCC 7113.</title>
        <authorList>
            <consortium name="US DOE Joint Genome Institute"/>
            <person name="Gugger M."/>
            <person name="Coursin T."/>
            <person name="Rippka R."/>
            <person name="Tandeau De Marsac N."/>
            <person name="Huntemann M."/>
            <person name="Wei C.-L."/>
            <person name="Han J."/>
            <person name="Detter J.C."/>
            <person name="Han C."/>
            <person name="Tapia R."/>
            <person name="Chen A."/>
            <person name="Kyrpides N."/>
            <person name="Mavromatis K."/>
            <person name="Markowitz V."/>
            <person name="Szeto E."/>
            <person name="Ivanova N."/>
            <person name="Pagani I."/>
            <person name="Pati A."/>
            <person name="Goodwin L."/>
            <person name="Nordberg H.P."/>
            <person name="Cantor M.N."/>
            <person name="Hua S.X."/>
            <person name="Woyke T."/>
            <person name="Kerfeld C.A."/>
        </authorList>
    </citation>
    <scope>NUCLEOTIDE SEQUENCE [LARGE SCALE GENOMIC DNA]</scope>
    <source>
        <strain evidence="2 3">PCC 7113</strain>
    </source>
</reference>
<feature type="region of interest" description="Disordered" evidence="1">
    <location>
        <begin position="273"/>
        <end position="292"/>
    </location>
</feature>
<dbReference type="SUPFAM" id="SSF52266">
    <property type="entry name" value="SGNH hydrolase"/>
    <property type="match status" value="1"/>
</dbReference>
<dbReference type="PATRIC" id="fig|1173027.3.peg.211"/>
<dbReference type="Proteomes" id="UP000010471">
    <property type="component" value="Chromosome"/>
</dbReference>
<evidence type="ECO:0000313" key="3">
    <source>
        <dbReference type="Proteomes" id="UP000010471"/>
    </source>
</evidence>
<organism evidence="2 3">
    <name type="scientific">Allocoleopsis franciscana PCC 7113</name>
    <dbReference type="NCBI Taxonomy" id="1173027"/>
    <lineage>
        <taxon>Bacteria</taxon>
        <taxon>Bacillati</taxon>
        <taxon>Cyanobacteriota</taxon>
        <taxon>Cyanophyceae</taxon>
        <taxon>Coleofasciculales</taxon>
        <taxon>Coleofasciculaceae</taxon>
        <taxon>Allocoleopsis</taxon>
        <taxon>Allocoleopsis franciscana</taxon>
    </lineage>
</organism>
<gene>
    <name evidence="2" type="ORF">Mic7113_0193</name>
</gene>